<dbReference type="InterPro" id="IPR028082">
    <property type="entry name" value="Peripla_BP_I"/>
</dbReference>
<dbReference type="AlphaFoldDB" id="A0A9W6PMD9"/>
<evidence type="ECO:0000313" key="6">
    <source>
        <dbReference type="Proteomes" id="UP001165143"/>
    </source>
</evidence>
<reference evidence="5" key="1">
    <citation type="submission" date="2023-02" db="EMBL/GenBank/DDBJ databases">
        <title>Kitasatospora phosalacinea NBRC 14362.</title>
        <authorList>
            <person name="Ichikawa N."/>
            <person name="Sato H."/>
            <person name="Tonouchi N."/>
        </authorList>
    </citation>
    <scope>NUCLEOTIDE SEQUENCE</scope>
    <source>
        <strain evidence="5">NBRC 14362</strain>
    </source>
</reference>
<proteinExistence type="predicted"/>
<evidence type="ECO:0000259" key="4">
    <source>
        <dbReference type="Pfam" id="PF13377"/>
    </source>
</evidence>
<protein>
    <recommendedName>
        <fullName evidence="4">Transcriptional regulator LacI/GalR-like sensor domain-containing protein</fullName>
    </recommendedName>
</protein>
<keyword evidence="3" id="KW-0804">Transcription</keyword>
<gene>
    <name evidence="5" type="ORF">Kpho01_54940</name>
</gene>
<evidence type="ECO:0000256" key="2">
    <source>
        <dbReference type="ARBA" id="ARBA00023125"/>
    </source>
</evidence>
<dbReference type="Gene3D" id="3.40.50.2300">
    <property type="match status" value="1"/>
</dbReference>
<accession>A0A9W6PMD9</accession>
<dbReference type="Pfam" id="PF13377">
    <property type="entry name" value="Peripla_BP_3"/>
    <property type="match status" value="1"/>
</dbReference>
<evidence type="ECO:0000256" key="1">
    <source>
        <dbReference type="ARBA" id="ARBA00023015"/>
    </source>
</evidence>
<keyword evidence="1" id="KW-0805">Transcription regulation</keyword>
<dbReference type="InterPro" id="IPR046335">
    <property type="entry name" value="LacI/GalR-like_sensor"/>
</dbReference>
<dbReference type="PANTHER" id="PTHR30146:SF109">
    <property type="entry name" value="HTH-TYPE TRANSCRIPTIONAL REGULATOR GALS"/>
    <property type="match status" value="1"/>
</dbReference>
<dbReference type="GO" id="GO:0000976">
    <property type="term" value="F:transcription cis-regulatory region binding"/>
    <property type="evidence" value="ECO:0007669"/>
    <property type="project" value="TreeGrafter"/>
</dbReference>
<dbReference type="GO" id="GO:0003700">
    <property type="term" value="F:DNA-binding transcription factor activity"/>
    <property type="evidence" value="ECO:0007669"/>
    <property type="project" value="TreeGrafter"/>
</dbReference>
<comment type="caution">
    <text evidence="5">The sequence shown here is derived from an EMBL/GenBank/DDBJ whole genome shotgun (WGS) entry which is preliminary data.</text>
</comment>
<keyword evidence="2" id="KW-0238">DNA-binding</keyword>
<dbReference type="Proteomes" id="UP001165143">
    <property type="component" value="Unassembled WGS sequence"/>
</dbReference>
<dbReference type="SUPFAM" id="SSF53822">
    <property type="entry name" value="Periplasmic binding protein-like I"/>
    <property type="match status" value="1"/>
</dbReference>
<name>A0A9W6PMD9_9ACTN</name>
<feature type="domain" description="Transcriptional regulator LacI/GalR-like sensor" evidence="4">
    <location>
        <begin position="19"/>
        <end position="80"/>
    </location>
</feature>
<dbReference type="PANTHER" id="PTHR30146">
    <property type="entry name" value="LACI-RELATED TRANSCRIPTIONAL REPRESSOR"/>
    <property type="match status" value="1"/>
</dbReference>
<evidence type="ECO:0000313" key="5">
    <source>
        <dbReference type="EMBL" id="GLW57483.1"/>
    </source>
</evidence>
<evidence type="ECO:0000256" key="3">
    <source>
        <dbReference type="ARBA" id="ARBA00023163"/>
    </source>
</evidence>
<organism evidence="5 6">
    <name type="scientific">Kitasatospora phosalacinea</name>
    <dbReference type="NCBI Taxonomy" id="2065"/>
    <lineage>
        <taxon>Bacteria</taxon>
        <taxon>Bacillati</taxon>
        <taxon>Actinomycetota</taxon>
        <taxon>Actinomycetes</taxon>
        <taxon>Kitasatosporales</taxon>
        <taxon>Streptomycetaceae</taxon>
        <taxon>Kitasatospora</taxon>
    </lineage>
</organism>
<sequence length="94" mass="10047">MDDPDGQDHPRAAGHPLPMAIVGFDDLPLAKRLDPPLTVVSQDPVAVGSTAANLLFARIAGDRSAPRKVVLLTRLVERRSGERPGHRPDRPAGT</sequence>
<dbReference type="EMBL" id="BSRX01000038">
    <property type="protein sequence ID" value="GLW57483.1"/>
    <property type="molecule type" value="Genomic_DNA"/>
</dbReference>